<proteinExistence type="predicted"/>
<name>I9XGJ0_RHILT</name>
<evidence type="ECO:0000313" key="3">
    <source>
        <dbReference type="EMBL" id="EJB02279.1"/>
    </source>
</evidence>
<dbReference type="InterPro" id="IPR014966">
    <property type="entry name" value="FRG-dom"/>
</dbReference>
<dbReference type="RefSeq" id="WP_003585911.1">
    <property type="nucleotide sequence ID" value="NZ_JH719381.1"/>
</dbReference>
<dbReference type="InterPro" id="IPR046888">
    <property type="entry name" value="pYEATS"/>
</dbReference>
<accession>I9XGJ0</accession>
<protein>
    <submittedName>
        <fullName evidence="4">FRG domain protein</fullName>
    </submittedName>
</protein>
<evidence type="ECO:0000259" key="2">
    <source>
        <dbReference type="SMART" id="SM00901"/>
    </source>
</evidence>
<dbReference type="EMBL" id="JH719381">
    <property type="protein sequence ID" value="EJB08266.1"/>
    <property type="molecule type" value="Genomic_DNA"/>
</dbReference>
<feature type="region of interest" description="Disordered" evidence="1">
    <location>
        <begin position="229"/>
        <end position="263"/>
    </location>
</feature>
<dbReference type="Proteomes" id="UP000005092">
    <property type="component" value="Unassembled WGS sequence"/>
</dbReference>
<feature type="domain" description="FRG" evidence="2">
    <location>
        <begin position="27"/>
        <end position="127"/>
    </location>
</feature>
<evidence type="ECO:0000313" key="4">
    <source>
        <dbReference type="EMBL" id="EJB08266.1"/>
    </source>
</evidence>
<dbReference type="OrthoDB" id="9816036at2"/>
<reference evidence="4" key="1">
    <citation type="submission" date="2012-02" db="EMBL/GenBank/DDBJ databases">
        <title>Improved High-Quality Draft Sequence of Rhizobium leguminosarum bv. trifolii WSM597.</title>
        <authorList>
            <consortium name="US DOE Joint Genome Institute"/>
            <person name="Lucas S."/>
            <person name="Han J."/>
            <person name="Lapidus A."/>
            <person name="Cheng J.-F."/>
            <person name="Goodwin L."/>
            <person name="Pitluck S."/>
            <person name="Peters L."/>
            <person name="Ovchinnikova G."/>
            <person name="Held B."/>
            <person name="Detter J.C."/>
            <person name="Han C."/>
            <person name="Tapia R."/>
            <person name="Land M."/>
            <person name="Hauser L."/>
            <person name="Kyrpides N."/>
            <person name="Ivanova N."/>
            <person name="Pagani I."/>
            <person name="Brau L."/>
            <person name="Yates R."/>
            <person name="O'Hara G."/>
            <person name="Rui T."/>
            <person name="Howieson J."/>
            <person name="Reeve W."/>
            <person name="Woyke T."/>
        </authorList>
    </citation>
    <scope>NUCLEOTIDE SEQUENCE [LARGE SCALE GENOMIC DNA]</scope>
    <source>
        <strain evidence="4">WSM597</strain>
    </source>
</reference>
<dbReference type="Pfam" id="PF08867">
    <property type="entry name" value="FRG"/>
    <property type="match status" value="1"/>
</dbReference>
<organism evidence="4">
    <name type="scientific">Rhizobium leguminosarum bv. trifolii WSM597</name>
    <dbReference type="NCBI Taxonomy" id="754764"/>
    <lineage>
        <taxon>Bacteria</taxon>
        <taxon>Pseudomonadati</taxon>
        <taxon>Pseudomonadota</taxon>
        <taxon>Alphaproteobacteria</taxon>
        <taxon>Hyphomicrobiales</taxon>
        <taxon>Rhizobiaceae</taxon>
        <taxon>Rhizobium/Agrobacterium group</taxon>
        <taxon>Rhizobium</taxon>
    </lineage>
</organism>
<dbReference type="HOGENOM" id="CLU_764783_0_0_5"/>
<dbReference type="AlphaFoldDB" id="I9XGJ0"/>
<dbReference type="SMART" id="SM00901">
    <property type="entry name" value="FRG"/>
    <property type="match status" value="1"/>
</dbReference>
<sequence>MADKDDRWPRTRINDWRHFQEVISDYLNGASFFRGVTNVRHTLTPSVGRARADQKFSRGYETALFDQFKREALPFLRSRPTDDWEWLALAQHHGVPTRLLDWSESPYVSLFFAVWGNNVEDCGLYVINRPQETPRLGISPFKEKEVKFFYPGYVTPRLVSQRGVFTVHPDPESPYLADIAVQFVIGNDLKADFRQKLDACGIHHAGLFADLDGLARRLTAIHSYRAALPSQPPLPPTSPDGRSMRRKVNAADPQKGQWGGQPISNGWELAATVTKIEEDWYAIDIEVRPVDDSKKLTRPVELHLHDSFLHPVEKLKPSGGKVQLHTEAYGAFTVGAVVTQDGTTLELDLADLETAPDRFRNQ</sequence>
<dbReference type="Pfam" id="PF20305">
    <property type="entry name" value="pYEATS"/>
    <property type="match status" value="1"/>
</dbReference>
<evidence type="ECO:0000256" key="1">
    <source>
        <dbReference type="SAM" id="MobiDB-lite"/>
    </source>
</evidence>
<dbReference type="EMBL" id="JH719381">
    <property type="protein sequence ID" value="EJB02279.1"/>
    <property type="molecule type" value="Genomic_DNA"/>
</dbReference>
<gene>
    <name evidence="3" type="ORF">Rleg9DRAFT_1067</name>
    <name evidence="4" type="ORF">Rleg9DRAFT_7307</name>
</gene>